<keyword evidence="5" id="KW-1185">Reference proteome</keyword>
<dbReference type="PANTHER" id="PTHR43877">
    <property type="entry name" value="AMINOALKYLPHOSPHONATE N-ACETYLTRANSFERASE-RELATED-RELATED"/>
    <property type="match status" value="1"/>
</dbReference>
<dbReference type="GO" id="GO:0016747">
    <property type="term" value="F:acyltransferase activity, transferring groups other than amino-acyl groups"/>
    <property type="evidence" value="ECO:0007669"/>
    <property type="project" value="InterPro"/>
</dbReference>
<dbReference type="PANTHER" id="PTHR43877:SF2">
    <property type="entry name" value="AMINOALKYLPHOSPHONATE N-ACETYLTRANSFERASE-RELATED"/>
    <property type="match status" value="1"/>
</dbReference>
<name>A0A1G5HT15_9BACT</name>
<dbReference type="RefSeq" id="WP_092212880.1">
    <property type="nucleotide sequence ID" value="NZ_FMUX01000015.1"/>
</dbReference>
<reference evidence="4 5" key="1">
    <citation type="submission" date="2016-10" db="EMBL/GenBank/DDBJ databases">
        <authorList>
            <person name="de Groot N.N."/>
        </authorList>
    </citation>
    <scope>NUCLEOTIDE SEQUENCE [LARGE SCALE GENOMIC DNA]</scope>
    <source>
        <strain evidence="4 5">AA1</strain>
    </source>
</reference>
<sequence length="160" mass="17549">MRDRRYRLRQAREGDIGQLVSLLGVLFALEQDFTIDPEIQGRGLRMLMGLEGSVIQCVESGGRIVGMCSAQCLVSTAEGGLSALVEDLVVAEDHRGKGLGAMLLSSVEIWAESHGALRLQLLADQTNLEALGFYNRMGWRETRMVCRRKTMGGVERGLPA</sequence>
<organism evidence="4 5">
    <name type="scientific">Desulfoluna spongiiphila</name>
    <dbReference type="NCBI Taxonomy" id="419481"/>
    <lineage>
        <taxon>Bacteria</taxon>
        <taxon>Pseudomonadati</taxon>
        <taxon>Thermodesulfobacteriota</taxon>
        <taxon>Desulfobacteria</taxon>
        <taxon>Desulfobacterales</taxon>
        <taxon>Desulfolunaceae</taxon>
        <taxon>Desulfoluna</taxon>
    </lineage>
</organism>
<dbReference type="Gene3D" id="3.40.630.30">
    <property type="match status" value="1"/>
</dbReference>
<dbReference type="CDD" id="cd04301">
    <property type="entry name" value="NAT_SF"/>
    <property type="match status" value="1"/>
</dbReference>
<dbReference type="STRING" id="419481.SAMN05216233_115130"/>
<dbReference type="OrthoDB" id="9805924at2"/>
<keyword evidence="2" id="KW-0012">Acyltransferase</keyword>
<dbReference type="AlphaFoldDB" id="A0A1G5HT15"/>
<protein>
    <submittedName>
        <fullName evidence="4">N-acetylglutamate synthase, GNAT family</fullName>
    </submittedName>
</protein>
<dbReference type="Proteomes" id="UP000198870">
    <property type="component" value="Unassembled WGS sequence"/>
</dbReference>
<evidence type="ECO:0000256" key="1">
    <source>
        <dbReference type="ARBA" id="ARBA00022679"/>
    </source>
</evidence>
<proteinExistence type="predicted"/>
<accession>A0A1G5HT15</accession>
<dbReference type="InterPro" id="IPR000182">
    <property type="entry name" value="GNAT_dom"/>
</dbReference>
<dbReference type="PROSITE" id="PS51186">
    <property type="entry name" value="GNAT"/>
    <property type="match status" value="1"/>
</dbReference>
<evidence type="ECO:0000259" key="3">
    <source>
        <dbReference type="PROSITE" id="PS51186"/>
    </source>
</evidence>
<evidence type="ECO:0000313" key="5">
    <source>
        <dbReference type="Proteomes" id="UP000198870"/>
    </source>
</evidence>
<dbReference type="Pfam" id="PF00583">
    <property type="entry name" value="Acetyltransf_1"/>
    <property type="match status" value="1"/>
</dbReference>
<keyword evidence="1" id="KW-0808">Transferase</keyword>
<evidence type="ECO:0000256" key="2">
    <source>
        <dbReference type="ARBA" id="ARBA00023315"/>
    </source>
</evidence>
<dbReference type="InterPro" id="IPR016181">
    <property type="entry name" value="Acyl_CoA_acyltransferase"/>
</dbReference>
<gene>
    <name evidence="4" type="ORF">SAMN05216233_115130</name>
</gene>
<dbReference type="SUPFAM" id="SSF55729">
    <property type="entry name" value="Acyl-CoA N-acyltransferases (Nat)"/>
    <property type="match status" value="1"/>
</dbReference>
<evidence type="ECO:0000313" key="4">
    <source>
        <dbReference type="EMBL" id="SCY66903.1"/>
    </source>
</evidence>
<dbReference type="InterPro" id="IPR050832">
    <property type="entry name" value="Bact_Acetyltransf"/>
</dbReference>
<dbReference type="EMBL" id="FMUX01000015">
    <property type="protein sequence ID" value="SCY66903.1"/>
    <property type="molecule type" value="Genomic_DNA"/>
</dbReference>
<feature type="domain" description="N-acetyltransferase" evidence="3">
    <location>
        <begin position="6"/>
        <end position="160"/>
    </location>
</feature>